<reference evidence="1 2" key="1">
    <citation type="submission" date="2013-11" db="EMBL/GenBank/DDBJ databases">
        <title>Genome sequencing of Stegodyphus mimosarum.</title>
        <authorList>
            <person name="Bechsgaard J."/>
        </authorList>
    </citation>
    <scope>NUCLEOTIDE SEQUENCE [LARGE SCALE GENOMIC DNA]</scope>
</reference>
<accession>A0A087TQI8</accession>
<dbReference type="EMBL" id="KK116307">
    <property type="protein sequence ID" value="KFM67377.1"/>
    <property type="molecule type" value="Genomic_DNA"/>
</dbReference>
<gene>
    <name evidence="1" type="ORF">X975_23682</name>
</gene>
<protein>
    <submittedName>
        <fullName evidence="1">Uncharacterized protein</fullName>
    </submittedName>
</protein>
<organism evidence="1 2">
    <name type="scientific">Stegodyphus mimosarum</name>
    <name type="common">African social velvet spider</name>
    <dbReference type="NCBI Taxonomy" id="407821"/>
    <lineage>
        <taxon>Eukaryota</taxon>
        <taxon>Metazoa</taxon>
        <taxon>Ecdysozoa</taxon>
        <taxon>Arthropoda</taxon>
        <taxon>Chelicerata</taxon>
        <taxon>Arachnida</taxon>
        <taxon>Araneae</taxon>
        <taxon>Araneomorphae</taxon>
        <taxon>Entelegynae</taxon>
        <taxon>Eresoidea</taxon>
        <taxon>Eresidae</taxon>
        <taxon>Stegodyphus</taxon>
    </lineage>
</organism>
<evidence type="ECO:0000313" key="1">
    <source>
        <dbReference type="EMBL" id="KFM67377.1"/>
    </source>
</evidence>
<sequence>MLLIVYLKRKVRILLFQTNFGASIFQNHLTLPQRIIWLVILLIRSGRR</sequence>
<dbReference type="AlphaFoldDB" id="A0A087TQI8"/>
<name>A0A087TQI8_STEMI</name>
<dbReference type="Proteomes" id="UP000054359">
    <property type="component" value="Unassembled WGS sequence"/>
</dbReference>
<keyword evidence="2" id="KW-1185">Reference proteome</keyword>
<feature type="non-terminal residue" evidence="1">
    <location>
        <position position="48"/>
    </location>
</feature>
<proteinExistence type="predicted"/>
<evidence type="ECO:0000313" key="2">
    <source>
        <dbReference type="Proteomes" id="UP000054359"/>
    </source>
</evidence>